<protein>
    <submittedName>
        <fullName evidence="1">Gp032</fullName>
    </submittedName>
</protein>
<dbReference type="KEGG" id="vg:5602028"/>
<sequence>MMENSKSIKNASKIFTLRFQLDLDEIKELNGTSIQENKEFAYRIDHSDGKHIHSEFYFTEEFLKYEDLILKHFEMEGLVNIPMYIMIDILSGYQ</sequence>
<dbReference type="EMBL" id="DQ535032">
    <property type="protein sequence ID" value="ABG21574.1"/>
    <property type="molecule type" value="Genomic_DNA"/>
</dbReference>
<reference evidence="1 2" key="1">
    <citation type="journal article" date="2007" name="Virology">
        <title>KSY1, a lactococcal phage with a T7-like transcription.</title>
        <authorList>
            <person name="Chopin A."/>
            <person name="Deveau H."/>
            <person name="Ehrlich S.D."/>
            <person name="Moineau S."/>
            <person name="Chopin M.C."/>
        </authorList>
    </citation>
    <scope>NUCLEOTIDE SEQUENCE</scope>
</reference>
<name>A6MA96_9CAUD</name>
<dbReference type="RefSeq" id="YP_001469030.1">
    <property type="nucleotide sequence ID" value="NC_009817.1"/>
</dbReference>
<gene>
    <name evidence="1" type="ORF">KSY1p032</name>
</gene>
<accession>A6MA96</accession>
<keyword evidence="2" id="KW-1185">Reference proteome</keyword>
<organism evidence="1 2">
    <name type="scientific">Lactococcus phage KSY1</name>
    <dbReference type="NCBI Taxonomy" id="2913972"/>
    <lineage>
        <taxon>Viruses</taxon>
        <taxon>Duplodnaviria</taxon>
        <taxon>Heunggongvirae</taxon>
        <taxon>Uroviricota</taxon>
        <taxon>Caudoviricetes</taxon>
        <taxon>Chopinvirus</taxon>
        <taxon>Chopinvirus KSY1</taxon>
    </lineage>
</organism>
<proteinExistence type="predicted"/>
<dbReference type="Proteomes" id="UP000000714">
    <property type="component" value="Segment"/>
</dbReference>
<evidence type="ECO:0000313" key="1">
    <source>
        <dbReference type="EMBL" id="ABG21574.1"/>
    </source>
</evidence>
<evidence type="ECO:0000313" key="2">
    <source>
        <dbReference type="Proteomes" id="UP000000714"/>
    </source>
</evidence>
<dbReference type="GeneID" id="5602028"/>